<name>A0A2N3PNK2_9PROT</name>
<evidence type="ECO:0000313" key="1">
    <source>
        <dbReference type="EMBL" id="PKU21960.1"/>
    </source>
</evidence>
<reference evidence="2" key="1">
    <citation type="submission" date="2017-12" db="EMBL/GenBank/DDBJ databases">
        <title>Draft genome sequence of Telmatospirillum siberiense 26-4b1T, an acidotolerant peatland alphaproteobacterium potentially involved in sulfur cycling.</title>
        <authorList>
            <person name="Hausmann B."/>
            <person name="Pjevac P."/>
            <person name="Schreck K."/>
            <person name="Herbold C.W."/>
            <person name="Daims H."/>
            <person name="Wagner M."/>
            <person name="Pester M."/>
            <person name="Loy A."/>
        </authorList>
    </citation>
    <scope>NUCLEOTIDE SEQUENCE [LARGE SCALE GENOMIC DNA]</scope>
    <source>
        <strain evidence="2">26-4b1</strain>
    </source>
</reference>
<keyword evidence="2" id="KW-1185">Reference proteome</keyword>
<comment type="caution">
    <text evidence="1">The sequence shown here is derived from an EMBL/GenBank/DDBJ whole genome shotgun (WGS) entry which is preliminary data.</text>
</comment>
<protein>
    <submittedName>
        <fullName evidence="1">Uncharacterized protein</fullName>
    </submittedName>
</protein>
<sequence>MFWDADDRFQKLSSGEQNDVKRLLAVIGPIFRGASNCVYLSLDTGADDRERLAAYEHAHPGELAICPLERGEVAGLGRSAAQTVWPALLWAHVGKLIVGDAWAKNPQTVEEVVQGVMIAAGVRNRPAPLSILKASGPEDLASGEGGVRLPLDVIAQNLSEVYRELRAAGDPAGPQATALARLFHMHELIQRQRPDPYFGKVPALRYDVLRMKALSNKVKPRLATESIDEIQEDDLDEFFGELSFEPEFDAEGETCELSMAM</sequence>
<gene>
    <name evidence="1" type="ORF">CWS72_23950</name>
</gene>
<dbReference type="AlphaFoldDB" id="A0A2N3PNK2"/>
<proteinExistence type="predicted"/>
<dbReference type="Proteomes" id="UP000233293">
    <property type="component" value="Unassembled WGS sequence"/>
</dbReference>
<accession>A0A2N3PNK2</accession>
<organism evidence="1 2">
    <name type="scientific">Telmatospirillum siberiense</name>
    <dbReference type="NCBI Taxonomy" id="382514"/>
    <lineage>
        <taxon>Bacteria</taxon>
        <taxon>Pseudomonadati</taxon>
        <taxon>Pseudomonadota</taxon>
        <taxon>Alphaproteobacteria</taxon>
        <taxon>Rhodospirillales</taxon>
        <taxon>Rhodospirillaceae</taxon>
        <taxon>Telmatospirillum</taxon>
    </lineage>
</organism>
<dbReference type="EMBL" id="PIUM01000040">
    <property type="protein sequence ID" value="PKU21960.1"/>
    <property type="molecule type" value="Genomic_DNA"/>
</dbReference>
<evidence type="ECO:0000313" key="2">
    <source>
        <dbReference type="Proteomes" id="UP000233293"/>
    </source>
</evidence>